<comment type="caution">
    <text evidence="1">The sequence shown here is derived from an EMBL/GenBank/DDBJ whole genome shotgun (WGS) entry which is preliminary data.</text>
</comment>
<proteinExistence type="predicted"/>
<organism evidence="1 2">
    <name type="scientific">Quercus suber</name>
    <name type="common">Cork oak</name>
    <dbReference type="NCBI Taxonomy" id="58331"/>
    <lineage>
        <taxon>Eukaryota</taxon>
        <taxon>Viridiplantae</taxon>
        <taxon>Streptophyta</taxon>
        <taxon>Embryophyta</taxon>
        <taxon>Tracheophyta</taxon>
        <taxon>Spermatophyta</taxon>
        <taxon>Magnoliopsida</taxon>
        <taxon>eudicotyledons</taxon>
        <taxon>Gunneridae</taxon>
        <taxon>Pentapetalae</taxon>
        <taxon>rosids</taxon>
        <taxon>fabids</taxon>
        <taxon>Fagales</taxon>
        <taxon>Fagaceae</taxon>
        <taxon>Quercus</taxon>
    </lineage>
</organism>
<evidence type="ECO:0000313" key="1">
    <source>
        <dbReference type="EMBL" id="KAK7858924.1"/>
    </source>
</evidence>
<sequence length="73" mass="8155">MEAFVGFNSILYVYSFYLGIFHNRTFLHLQGSTKICVFHLVYSDLLAGNSVFYGSLSALLSFDVGYLQEGATT</sequence>
<dbReference type="AlphaFoldDB" id="A0AAW0M618"/>
<reference evidence="1 2" key="1">
    <citation type="journal article" date="2018" name="Sci. Data">
        <title>The draft genome sequence of cork oak.</title>
        <authorList>
            <person name="Ramos A.M."/>
            <person name="Usie A."/>
            <person name="Barbosa P."/>
            <person name="Barros P.M."/>
            <person name="Capote T."/>
            <person name="Chaves I."/>
            <person name="Simoes F."/>
            <person name="Abreu I."/>
            <person name="Carrasquinho I."/>
            <person name="Faro C."/>
            <person name="Guimaraes J.B."/>
            <person name="Mendonca D."/>
            <person name="Nobrega F."/>
            <person name="Rodrigues L."/>
            <person name="Saibo N.J.M."/>
            <person name="Varela M.C."/>
            <person name="Egas C."/>
            <person name="Matos J."/>
            <person name="Miguel C.M."/>
            <person name="Oliveira M.M."/>
            <person name="Ricardo C.P."/>
            <person name="Goncalves S."/>
        </authorList>
    </citation>
    <scope>NUCLEOTIDE SEQUENCE [LARGE SCALE GENOMIC DNA]</scope>
    <source>
        <strain evidence="2">cv. HL8</strain>
    </source>
</reference>
<dbReference type="EMBL" id="PKMF04000016">
    <property type="protein sequence ID" value="KAK7858924.1"/>
    <property type="molecule type" value="Genomic_DNA"/>
</dbReference>
<gene>
    <name evidence="1" type="ORF">CFP56_009631</name>
</gene>
<accession>A0AAW0M618</accession>
<dbReference type="Proteomes" id="UP000237347">
    <property type="component" value="Unassembled WGS sequence"/>
</dbReference>
<protein>
    <submittedName>
        <fullName evidence="1">Uncharacterized protein</fullName>
    </submittedName>
</protein>
<evidence type="ECO:0000313" key="2">
    <source>
        <dbReference type="Proteomes" id="UP000237347"/>
    </source>
</evidence>
<name>A0AAW0M618_QUESU</name>
<keyword evidence="2" id="KW-1185">Reference proteome</keyword>